<keyword evidence="4" id="KW-1185">Reference proteome</keyword>
<protein>
    <recommendedName>
        <fullName evidence="5">Transmembrane protein</fullName>
    </recommendedName>
</protein>
<feature type="transmembrane region" description="Helical" evidence="2">
    <location>
        <begin position="229"/>
        <end position="251"/>
    </location>
</feature>
<organism evidence="3 4">
    <name type="scientific">Obba rivulosa</name>
    <dbReference type="NCBI Taxonomy" id="1052685"/>
    <lineage>
        <taxon>Eukaryota</taxon>
        <taxon>Fungi</taxon>
        <taxon>Dikarya</taxon>
        <taxon>Basidiomycota</taxon>
        <taxon>Agaricomycotina</taxon>
        <taxon>Agaricomycetes</taxon>
        <taxon>Polyporales</taxon>
        <taxon>Gelatoporiaceae</taxon>
        <taxon>Obba</taxon>
    </lineage>
</organism>
<evidence type="ECO:0008006" key="5">
    <source>
        <dbReference type="Google" id="ProtNLM"/>
    </source>
</evidence>
<keyword evidence="2" id="KW-0812">Transmembrane</keyword>
<evidence type="ECO:0000313" key="4">
    <source>
        <dbReference type="Proteomes" id="UP000250043"/>
    </source>
</evidence>
<evidence type="ECO:0000256" key="1">
    <source>
        <dbReference type="SAM" id="MobiDB-lite"/>
    </source>
</evidence>
<keyword evidence="2" id="KW-0472">Membrane</keyword>
<dbReference type="EMBL" id="KV722526">
    <property type="protein sequence ID" value="OCH86483.1"/>
    <property type="molecule type" value="Genomic_DNA"/>
</dbReference>
<proteinExistence type="predicted"/>
<evidence type="ECO:0000256" key="2">
    <source>
        <dbReference type="SAM" id="Phobius"/>
    </source>
</evidence>
<keyword evidence="2" id="KW-1133">Transmembrane helix</keyword>
<sequence length="287" mass="30676">MLDLGSTSPNHSNDTHPFQSSVLMPEYSPVSLEEPEADGRLPFVALPDSIMEDIPLSEDVMQSPHVLPPPATYTQRSVDTGPTARPRRHTHIIREGDHESSNRIALCTMLRSMVVFAMISLVWSSLCFPLSIHISGSGETSTIKVSAAAIYRATASGAVVLGSSAGLFLYGVARPKSNTPRGKAVRSGRPMPGMVYYVYRLLPVVVCAFPYVALPLGAAIMGYGIPAHIAFRFVAPAAAIFTPGLCFLLLFPGTTSSDGSTSRDDPTSPWVLDALICTLGCYSSGPY</sequence>
<feature type="transmembrane region" description="Helical" evidence="2">
    <location>
        <begin position="113"/>
        <end position="134"/>
    </location>
</feature>
<feature type="region of interest" description="Disordered" evidence="1">
    <location>
        <begin position="1"/>
        <end position="21"/>
    </location>
</feature>
<name>A0A8E2ALP2_9APHY</name>
<accession>A0A8E2ALP2</accession>
<dbReference type="AlphaFoldDB" id="A0A8E2ALP2"/>
<dbReference type="Proteomes" id="UP000250043">
    <property type="component" value="Unassembled WGS sequence"/>
</dbReference>
<evidence type="ECO:0000313" key="3">
    <source>
        <dbReference type="EMBL" id="OCH86483.1"/>
    </source>
</evidence>
<reference evidence="3 4" key="1">
    <citation type="submission" date="2016-07" db="EMBL/GenBank/DDBJ databases">
        <title>Draft genome of the white-rot fungus Obba rivulosa 3A-2.</title>
        <authorList>
            <consortium name="DOE Joint Genome Institute"/>
            <person name="Miettinen O."/>
            <person name="Riley R."/>
            <person name="Acob R."/>
            <person name="Barry K."/>
            <person name="Cullen D."/>
            <person name="De Vries R."/>
            <person name="Hainaut M."/>
            <person name="Hatakka A."/>
            <person name="Henrissat B."/>
            <person name="Hilden K."/>
            <person name="Kuo R."/>
            <person name="Labutti K."/>
            <person name="Lipzen A."/>
            <person name="Makela M.R."/>
            <person name="Sandor L."/>
            <person name="Spatafora J.W."/>
            <person name="Grigoriev I.V."/>
            <person name="Hibbett D.S."/>
        </authorList>
    </citation>
    <scope>NUCLEOTIDE SEQUENCE [LARGE SCALE GENOMIC DNA]</scope>
    <source>
        <strain evidence="3 4">3A-2</strain>
    </source>
</reference>
<gene>
    <name evidence="3" type="ORF">OBBRIDRAFT_224061</name>
</gene>
<feature type="transmembrane region" description="Helical" evidence="2">
    <location>
        <begin position="194"/>
        <end position="223"/>
    </location>
</feature>
<feature type="transmembrane region" description="Helical" evidence="2">
    <location>
        <begin position="149"/>
        <end position="173"/>
    </location>
</feature>